<feature type="domain" description="SGNH" evidence="4">
    <location>
        <begin position="575"/>
        <end position="808"/>
    </location>
</feature>
<evidence type="ECO:0000259" key="4">
    <source>
        <dbReference type="Pfam" id="PF19040"/>
    </source>
</evidence>
<keyword evidence="2" id="KW-0812">Transmembrane</keyword>
<feature type="transmembrane region" description="Helical" evidence="2">
    <location>
        <begin position="279"/>
        <end position="295"/>
    </location>
</feature>
<evidence type="ECO:0000259" key="3">
    <source>
        <dbReference type="Pfam" id="PF01757"/>
    </source>
</evidence>
<evidence type="ECO:0000313" key="5">
    <source>
        <dbReference type="EMBL" id="GAA1684135.1"/>
    </source>
</evidence>
<accession>A0ABN2H9H9</accession>
<dbReference type="EMBL" id="BAAAQF010000013">
    <property type="protein sequence ID" value="GAA1684135.1"/>
    <property type="molecule type" value="Genomic_DNA"/>
</dbReference>
<proteinExistence type="predicted"/>
<feature type="compositionally biased region" description="Low complexity" evidence="1">
    <location>
        <begin position="63"/>
        <end position="84"/>
    </location>
</feature>
<feature type="transmembrane region" description="Helical" evidence="2">
    <location>
        <begin position="207"/>
        <end position="227"/>
    </location>
</feature>
<feature type="transmembrane region" description="Helical" evidence="2">
    <location>
        <begin position="166"/>
        <end position="186"/>
    </location>
</feature>
<feature type="transmembrane region" description="Helical" evidence="2">
    <location>
        <begin position="494"/>
        <end position="515"/>
    </location>
</feature>
<dbReference type="InterPro" id="IPR050879">
    <property type="entry name" value="Acyltransferase_3"/>
</dbReference>
<feature type="compositionally biased region" description="Pro residues" evidence="1">
    <location>
        <begin position="85"/>
        <end position="107"/>
    </location>
</feature>
<evidence type="ECO:0000256" key="1">
    <source>
        <dbReference type="SAM" id="MobiDB-lite"/>
    </source>
</evidence>
<keyword evidence="6" id="KW-1185">Reference proteome</keyword>
<keyword evidence="2" id="KW-0472">Membrane</keyword>
<name>A0ABN2H9H9_9ACTN</name>
<evidence type="ECO:0000256" key="2">
    <source>
        <dbReference type="SAM" id="Phobius"/>
    </source>
</evidence>
<dbReference type="Proteomes" id="UP001499851">
    <property type="component" value="Unassembled WGS sequence"/>
</dbReference>
<feature type="compositionally biased region" description="Pro residues" evidence="1">
    <location>
        <begin position="117"/>
        <end position="129"/>
    </location>
</feature>
<keyword evidence="5" id="KW-0378">Hydrolase</keyword>
<feature type="region of interest" description="Disordered" evidence="1">
    <location>
        <begin position="1"/>
        <end position="131"/>
    </location>
</feature>
<evidence type="ECO:0000313" key="6">
    <source>
        <dbReference type="Proteomes" id="UP001499851"/>
    </source>
</evidence>
<gene>
    <name evidence="5" type="ORF">GCM10009830_34280</name>
</gene>
<sequence>MRVRIVGLVTAQADRAPDAPSMGRPRPRHPQTENSDMTSPQPPRPQTRAATGGGVNEETLHLPSTTPGAASSSAAAAQTQRTAPSPYPVRPPFRAPAPPPPTSPAPPGIRTTGAHPRPAPAPAPAPVRPPQRWEGVGFRPDIQGLRAVAVALVVLSHIGLPFAAGGYVGVDVFFVVSGFLITSLLVKEAFDTGKISLAGFYARRARRILPAATVVTIATVVGAWLWFPVTRLEDVMQDAFTVIVYVVNYRFIAEQTEYLNADQMPSPFQQYWSLAVEEQFYVVWPLLLIGLLLLIKRDLRKLVGAAAAACAGIFALSFVLSVMITEVSQPAAYYAAHTRAWELAAGALLALSLPTLKKTPKGLAWVLGIAGLAAIIASGVLYSDTTPFPGYTALLPVLGTMMVIAAGTGAGANPVTSLLSTGPFQFLGKISYSLYLWHWPILILIPLAVGAEPSILLGTVLVACAVAVSQLTYQYVEEPLRNARPLKTNNVWGLVTGVACSLMGIAMVLTMTVGFGKVPEDEEPVDLDAVEEVEDGSEIEAKLRDAVAATTAPEELSPSLASVGEDKPVIYDDGCHLEFEQTEWPEDCVYGDPNGAQTMVLVGDSHAAQWFPAFEAIASDNGWKLVTRTKSSCTPVSVRVDNTNLGREYTECEEAREDVFDEIDQMQPAMVILVSYESIDLSGVEPDETTGPWLDGWTETIERVQGSAERVVAIADTPWADGPVPDCVASHEDSLQECNIDQAEGVRLPERRAEAMELQRGLGVTVVDPLEWFCYEEVCPAVVDGMLVFRDGHHVSTPYMRSLAGLLAAELPL</sequence>
<dbReference type="PANTHER" id="PTHR23028">
    <property type="entry name" value="ACETYLTRANSFERASE"/>
    <property type="match status" value="1"/>
</dbReference>
<comment type="caution">
    <text evidence="5">The sequence shown here is derived from an EMBL/GenBank/DDBJ whole genome shotgun (WGS) entry which is preliminary data.</text>
</comment>
<feature type="transmembrane region" description="Helical" evidence="2">
    <location>
        <begin position="302"/>
        <end position="325"/>
    </location>
</feature>
<reference evidence="5 6" key="1">
    <citation type="journal article" date="2019" name="Int. J. Syst. Evol. Microbiol.">
        <title>The Global Catalogue of Microorganisms (GCM) 10K type strain sequencing project: providing services to taxonomists for standard genome sequencing and annotation.</title>
        <authorList>
            <consortium name="The Broad Institute Genomics Platform"/>
            <consortium name="The Broad Institute Genome Sequencing Center for Infectious Disease"/>
            <person name="Wu L."/>
            <person name="Ma J."/>
        </authorList>
    </citation>
    <scope>NUCLEOTIDE SEQUENCE [LARGE SCALE GENOMIC DNA]</scope>
    <source>
        <strain evidence="5 6">JCM 16001</strain>
    </source>
</reference>
<dbReference type="InterPro" id="IPR002656">
    <property type="entry name" value="Acyl_transf_3_dom"/>
</dbReference>
<dbReference type="PANTHER" id="PTHR23028:SF53">
    <property type="entry name" value="ACYL_TRANSF_3 DOMAIN-CONTAINING PROTEIN"/>
    <property type="match status" value="1"/>
</dbReference>
<dbReference type="InterPro" id="IPR043968">
    <property type="entry name" value="SGNH"/>
</dbReference>
<feature type="transmembrane region" description="Helical" evidence="2">
    <location>
        <begin position="363"/>
        <end position="382"/>
    </location>
</feature>
<protein>
    <submittedName>
        <fullName evidence="5">SGNH hydrolase domain-containing protein</fullName>
    </submittedName>
</protein>
<keyword evidence="2" id="KW-1133">Transmembrane helix</keyword>
<dbReference type="Pfam" id="PF19040">
    <property type="entry name" value="SGNH"/>
    <property type="match status" value="1"/>
</dbReference>
<feature type="domain" description="Acyltransferase 3" evidence="3">
    <location>
        <begin position="141"/>
        <end position="473"/>
    </location>
</feature>
<dbReference type="GO" id="GO:0016787">
    <property type="term" value="F:hydrolase activity"/>
    <property type="evidence" value="ECO:0007669"/>
    <property type="project" value="UniProtKB-KW"/>
</dbReference>
<organism evidence="5 6">
    <name type="scientific">Glycomyces endophyticus</name>
    <dbReference type="NCBI Taxonomy" id="480996"/>
    <lineage>
        <taxon>Bacteria</taxon>
        <taxon>Bacillati</taxon>
        <taxon>Actinomycetota</taxon>
        <taxon>Actinomycetes</taxon>
        <taxon>Glycomycetales</taxon>
        <taxon>Glycomycetaceae</taxon>
        <taxon>Glycomyces</taxon>
    </lineage>
</organism>
<dbReference type="Pfam" id="PF01757">
    <property type="entry name" value="Acyl_transf_3"/>
    <property type="match status" value="1"/>
</dbReference>
<feature type="transmembrane region" description="Helical" evidence="2">
    <location>
        <begin position="388"/>
        <end position="411"/>
    </location>
</feature>